<sequence>MLLRRIRPLVIACRHAGARRCSAPSSSTNSPSSASASSVITQVCSYHSRDKEMMAPEASPVFRLSDYDCVGFDLDNTLLRYNIANMVKLEYEILAQYLVEEKGYDRTHLTRPLDLDFLQKGLTLDYENGNVLQLCPDGSIHRASHGTKLLTDAEIEDLYGKEKYSQLTQEYTQNMLDAWNGPISEKIRSVMDHFDVPVALAFARCVDNIDANAEKETGSSRKYNLYQDLTDALINMFQRDNFANNSGGFFPALKKNPELYMHKASDNVRKWLKDLRKQKKVFLVTGSHVDFASFTTQYSFGEDVKDLFDIAVTFARKPGFFTARRPFVSLDNGKEKCLVQPEDIQLGNIYSQGNWQDLYELFKKETGKKHPKCLYVGDNVIQDVFAPDEYTRCHTVAVSEEMRSEGVGSDKTYTDVLASNTWGSYFTQKGKKPSLWCDLIQRHAAICVPSVDVLAEKPIDFLYQTFKCASPEQSQPVGFFPSAPK</sequence>
<dbReference type="Gene3D" id="3.40.50.1000">
    <property type="entry name" value="HAD superfamily/HAD-like"/>
    <property type="match status" value="1"/>
</dbReference>
<dbReference type="SUPFAM" id="SSF56784">
    <property type="entry name" value="HAD-like"/>
    <property type="match status" value="1"/>
</dbReference>
<dbReference type="GO" id="GO:0008253">
    <property type="term" value="F:5'-nucleotidase activity"/>
    <property type="evidence" value="ECO:0007669"/>
    <property type="project" value="TreeGrafter"/>
</dbReference>
<dbReference type="FunFam" id="3.40.50.1000:FF:000086">
    <property type="entry name" value="LD24878p"/>
    <property type="match status" value="1"/>
</dbReference>
<dbReference type="InterPro" id="IPR036412">
    <property type="entry name" value="HAD-like_sf"/>
</dbReference>
<organism evidence="7 8">
    <name type="scientific">Frankliniella fusca</name>
    <dbReference type="NCBI Taxonomy" id="407009"/>
    <lineage>
        <taxon>Eukaryota</taxon>
        <taxon>Metazoa</taxon>
        <taxon>Ecdysozoa</taxon>
        <taxon>Arthropoda</taxon>
        <taxon>Hexapoda</taxon>
        <taxon>Insecta</taxon>
        <taxon>Pterygota</taxon>
        <taxon>Neoptera</taxon>
        <taxon>Paraneoptera</taxon>
        <taxon>Thysanoptera</taxon>
        <taxon>Terebrantia</taxon>
        <taxon>Thripoidea</taxon>
        <taxon>Thripidae</taxon>
        <taxon>Frankliniella</taxon>
    </lineage>
</organism>
<reference evidence="7" key="1">
    <citation type="submission" date="2021-07" db="EMBL/GenBank/DDBJ databases">
        <authorList>
            <person name="Catto M.A."/>
            <person name="Jacobson A."/>
            <person name="Kennedy G."/>
            <person name="Labadie P."/>
            <person name="Hunt B.G."/>
            <person name="Srinivasan R."/>
        </authorList>
    </citation>
    <scope>NUCLEOTIDE SEQUENCE</scope>
    <source>
        <strain evidence="7">PL_HMW_Pooled</strain>
        <tissue evidence="7">Head</tissue>
    </source>
</reference>
<proteinExistence type="inferred from homology"/>
<evidence type="ECO:0000256" key="1">
    <source>
        <dbReference type="ARBA" id="ARBA00009589"/>
    </source>
</evidence>
<comment type="caution">
    <text evidence="7">The sequence shown here is derived from an EMBL/GenBank/DDBJ whole genome shotgun (WGS) entry which is preliminary data.</text>
</comment>
<evidence type="ECO:0000313" key="8">
    <source>
        <dbReference type="Proteomes" id="UP001219518"/>
    </source>
</evidence>
<evidence type="ECO:0000256" key="4">
    <source>
        <dbReference type="ARBA" id="ARBA00022842"/>
    </source>
</evidence>
<dbReference type="InterPro" id="IPR023214">
    <property type="entry name" value="HAD_sf"/>
</dbReference>
<evidence type="ECO:0000256" key="6">
    <source>
        <dbReference type="ARBA" id="ARBA00069357"/>
    </source>
</evidence>
<comment type="similarity">
    <text evidence="1">Belongs to the 5'(3')-deoxyribonucleotidase family.</text>
</comment>
<evidence type="ECO:0000256" key="2">
    <source>
        <dbReference type="ARBA" id="ARBA00022723"/>
    </source>
</evidence>
<keyword evidence="8" id="KW-1185">Reference proteome</keyword>
<dbReference type="Proteomes" id="UP001219518">
    <property type="component" value="Unassembled WGS sequence"/>
</dbReference>
<evidence type="ECO:0000313" key="7">
    <source>
        <dbReference type="EMBL" id="KAK3914093.1"/>
    </source>
</evidence>
<accession>A0AAE1H3U7</accession>
<dbReference type="AlphaFoldDB" id="A0AAE1H3U7"/>
<dbReference type="Pfam" id="PF05761">
    <property type="entry name" value="5_nucleotid"/>
    <property type="match status" value="1"/>
</dbReference>
<dbReference type="PANTHER" id="PTHR12103:SF38">
    <property type="entry name" value="5'-NUCLEOTIDASE DOMAIN-CONTAINING PROTEIN 1"/>
    <property type="match status" value="1"/>
</dbReference>
<keyword evidence="3" id="KW-0378">Hydrolase</keyword>
<gene>
    <name evidence="7" type="ORF">KUF71_023506</name>
</gene>
<evidence type="ECO:0000256" key="3">
    <source>
        <dbReference type="ARBA" id="ARBA00022801"/>
    </source>
</evidence>
<dbReference type="NCBIfam" id="TIGR02244">
    <property type="entry name" value="HAD-IG-Ncltidse"/>
    <property type="match status" value="1"/>
</dbReference>
<name>A0AAE1H3U7_9NEOP</name>
<dbReference type="EMBL" id="JAHWGI010000351">
    <property type="protein sequence ID" value="KAK3914093.1"/>
    <property type="molecule type" value="Genomic_DNA"/>
</dbReference>
<dbReference type="PANTHER" id="PTHR12103">
    <property type="entry name" value="5'-NUCLEOTIDASE DOMAIN-CONTAINING"/>
    <property type="match status" value="1"/>
</dbReference>
<dbReference type="GO" id="GO:0046872">
    <property type="term" value="F:metal ion binding"/>
    <property type="evidence" value="ECO:0007669"/>
    <property type="project" value="UniProtKB-KW"/>
</dbReference>
<keyword evidence="5" id="KW-0007">Acetylation</keyword>
<dbReference type="InterPro" id="IPR008380">
    <property type="entry name" value="HAD-SF_hydro_IG_5-nucl"/>
</dbReference>
<reference evidence="7" key="2">
    <citation type="journal article" date="2023" name="BMC Genomics">
        <title>Pest status, molecular evolution, and epigenetic factors derived from the genome assembly of Frankliniella fusca, a thysanopteran phytovirus vector.</title>
        <authorList>
            <person name="Catto M.A."/>
            <person name="Labadie P.E."/>
            <person name="Jacobson A.L."/>
            <person name="Kennedy G.G."/>
            <person name="Srinivasan R."/>
            <person name="Hunt B.G."/>
        </authorList>
    </citation>
    <scope>NUCLEOTIDE SEQUENCE</scope>
    <source>
        <strain evidence="7">PL_HMW_Pooled</strain>
    </source>
</reference>
<keyword evidence="4" id="KW-0460">Magnesium</keyword>
<protein>
    <recommendedName>
        <fullName evidence="6">5'-nucleotidase domain-containing protein 1</fullName>
    </recommendedName>
</protein>
<keyword evidence="2" id="KW-0479">Metal-binding</keyword>
<evidence type="ECO:0000256" key="5">
    <source>
        <dbReference type="ARBA" id="ARBA00022990"/>
    </source>
</evidence>